<organism evidence="2 3">
    <name type="scientific">Lacipirellula parvula</name>
    <dbReference type="NCBI Taxonomy" id="2650471"/>
    <lineage>
        <taxon>Bacteria</taxon>
        <taxon>Pseudomonadati</taxon>
        <taxon>Planctomycetota</taxon>
        <taxon>Planctomycetia</taxon>
        <taxon>Pirellulales</taxon>
        <taxon>Lacipirellulaceae</taxon>
        <taxon>Lacipirellula</taxon>
    </lineage>
</organism>
<dbReference type="SUPFAM" id="SSF54523">
    <property type="entry name" value="Pili subunits"/>
    <property type="match status" value="1"/>
</dbReference>
<dbReference type="InterPro" id="IPR012902">
    <property type="entry name" value="N_methyl_site"/>
</dbReference>
<dbReference type="NCBIfam" id="TIGR02532">
    <property type="entry name" value="IV_pilin_GFxxxE"/>
    <property type="match status" value="1"/>
</dbReference>
<dbReference type="PANTHER" id="PTHR30093">
    <property type="entry name" value="GENERAL SECRETION PATHWAY PROTEIN G"/>
    <property type="match status" value="1"/>
</dbReference>
<proteinExistence type="predicted"/>
<protein>
    <recommendedName>
        <fullName evidence="1">DUF1559 domain-containing protein</fullName>
    </recommendedName>
</protein>
<dbReference type="AlphaFoldDB" id="A0A5K7X7N8"/>
<sequence>MNGSNSAGTAEQRRGFTLVELLVVIAIIGVLVALLLPAVQAAREAARRTQCISNMKQLGLAVLNYESAKTTLPPAMTRVPDQHIFAFMLPYMEQGALFSQWDLEKNWSDPPTSAKPVTNLTLSRTPITLLQCPSTPGAGDRRLPNATDYAVCSRYVEGANSTKARLIAAGRIRDRGELTRVTGWIEQESGAKEQFTGTFWHSMLGQTLISPTSAGRPVSAPNKLKDVTDGLSNSFMFFEQAGIPDYYEHNGVLVSEKSAQSTGWADEKTGFDWGHDLEKCGFIPFNCHNGDEIYSFHQGSSIFTMGDASVKVLQETIDLDAFTSLFTRNGEDTVVE</sequence>
<dbReference type="PROSITE" id="PS00409">
    <property type="entry name" value="PROKAR_NTER_METHYL"/>
    <property type="match status" value="1"/>
</dbReference>
<dbReference type="RefSeq" id="WP_152096817.1">
    <property type="nucleotide sequence ID" value="NZ_AP021861.1"/>
</dbReference>
<feature type="domain" description="DUF1559" evidence="1">
    <location>
        <begin position="40"/>
        <end position="319"/>
    </location>
</feature>
<gene>
    <name evidence="2" type="ORF">PLANPX_0095</name>
</gene>
<evidence type="ECO:0000259" key="1">
    <source>
        <dbReference type="Pfam" id="PF07596"/>
    </source>
</evidence>
<dbReference type="PANTHER" id="PTHR30093:SF2">
    <property type="entry name" value="TYPE II SECRETION SYSTEM PROTEIN H"/>
    <property type="match status" value="1"/>
</dbReference>
<dbReference type="Gene3D" id="3.30.700.10">
    <property type="entry name" value="Glycoprotein, Type 4 Pilin"/>
    <property type="match status" value="1"/>
</dbReference>
<dbReference type="Proteomes" id="UP000326837">
    <property type="component" value="Chromosome"/>
</dbReference>
<dbReference type="InterPro" id="IPR011453">
    <property type="entry name" value="DUF1559"/>
</dbReference>
<keyword evidence="3" id="KW-1185">Reference proteome</keyword>
<reference evidence="3" key="1">
    <citation type="submission" date="2019-10" db="EMBL/GenBank/DDBJ databases">
        <title>Lacipirellula parvula gen. nov., sp. nov., representing a lineage of planctomycetes widespread in freshwater anoxic habitats, and description of the family Lacipirellulaceae.</title>
        <authorList>
            <person name="Dedysh S.N."/>
            <person name="Kulichevskaya I.S."/>
            <person name="Beletsky A.V."/>
            <person name="Rakitin A.L."/>
            <person name="Mardanov A.V."/>
            <person name="Ivanova A.A."/>
            <person name="Saltykova V.X."/>
            <person name="Rijpstra W.I.C."/>
            <person name="Sinninghe Damste J.S."/>
            <person name="Ravin N.V."/>
        </authorList>
    </citation>
    <scope>NUCLEOTIDE SEQUENCE [LARGE SCALE GENOMIC DNA]</scope>
    <source>
        <strain evidence="3">PX69</strain>
    </source>
</reference>
<accession>A0A5K7X7N8</accession>
<evidence type="ECO:0000313" key="3">
    <source>
        <dbReference type="Proteomes" id="UP000326837"/>
    </source>
</evidence>
<dbReference type="InterPro" id="IPR045584">
    <property type="entry name" value="Pilin-like"/>
</dbReference>
<dbReference type="EMBL" id="AP021861">
    <property type="protein sequence ID" value="BBO30483.1"/>
    <property type="molecule type" value="Genomic_DNA"/>
</dbReference>
<dbReference type="Pfam" id="PF07963">
    <property type="entry name" value="N_methyl"/>
    <property type="match status" value="1"/>
</dbReference>
<name>A0A5K7X7N8_9BACT</name>
<evidence type="ECO:0000313" key="2">
    <source>
        <dbReference type="EMBL" id="BBO30483.1"/>
    </source>
</evidence>
<dbReference type="Pfam" id="PF07596">
    <property type="entry name" value="SBP_bac_10"/>
    <property type="match status" value="1"/>
</dbReference>
<dbReference type="KEGG" id="lpav:PLANPX_0095"/>